<keyword evidence="1" id="KW-1133">Transmembrane helix</keyword>
<keyword evidence="1" id="KW-0812">Transmembrane</keyword>
<reference evidence="3" key="1">
    <citation type="journal article" date="2020" name="bioRxiv">
        <title>A rank-normalized archaeal taxonomy based on genome phylogeny resolves widespread incomplete and uneven classifications.</title>
        <authorList>
            <person name="Rinke C."/>
            <person name="Chuvochina M."/>
            <person name="Mussig A.J."/>
            <person name="Chaumeil P.-A."/>
            <person name="Waite D.W."/>
            <person name="Whitman W.B."/>
            <person name="Parks D.H."/>
            <person name="Hugenholtz P."/>
        </authorList>
    </citation>
    <scope>NUCLEOTIDE SEQUENCE [LARGE SCALE GENOMIC DNA]</scope>
</reference>
<evidence type="ECO:0000256" key="1">
    <source>
        <dbReference type="SAM" id="Phobius"/>
    </source>
</evidence>
<dbReference type="EMBL" id="DUGC01000030">
    <property type="protein sequence ID" value="HIH09324.1"/>
    <property type="molecule type" value="Genomic_DNA"/>
</dbReference>
<protein>
    <submittedName>
        <fullName evidence="2">Uncharacterized protein</fullName>
    </submittedName>
</protein>
<feature type="transmembrane region" description="Helical" evidence="1">
    <location>
        <begin position="45"/>
        <end position="63"/>
    </location>
</feature>
<gene>
    <name evidence="2" type="ORF">HA254_01500</name>
</gene>
<organism evidence="2 3">
    <name type="scientific">Candidatus Iainarchaeum sp</name>
    <dbReference type="NCBI Taxonomy" id="3101447"/>
    <lineage>
        <taxon>Archaea</taxon>
        <taxon>Candidatus Iainarchaeota</taxon>
        <taxon>Candidatus Iainarchaeia</taxon>
        <taxon>Candidatus Iainarchaeales</taxon>
        <taxon>Candidatus Iainarchaeaceae</taxon>
        <taxon>Candidatus Iainarchaeum</taxon>
    </lineage>
</organism>
<dbReference type="Proteomes" id="UP000565078">
    <property type="component" value="Unassembled WGS sequence"/>
</dbReference>
<keyword evidence="1" id="KW-0472">Membrane</keyword>
<evidence type="ECO:0000313" key="2">
    <source>
        <dbReference type="EMBL" id="HIH09324.1"/>
    </source>
</evidence>
<comment type="caution">
    <text evidence="2">The sequence shown here is derived from an EMBL/GenBank/DDBJ whole genome shotgun (WGS) entry which is preliminary data.</text>
</comment>
<name>A0A7J4IWX3_9ARCH</name>
<sequence>MAIKMNEGRILDKDFEDQINSNINEAQKFVQKKQSMIEDAIGGHPFEFVLGSFIGGLLVGALLSKK</sequence>
<evidence type="ECO:0000313" key="3">
    <source>
        <dbReference type="Proteomes" id="UP000565078"/>
    </source>
</evidence>
<accession>A0A7J4IWX3</accession>
<proteinExistence type="predicted"/>
<dbReference type="AlphaFoldDB" id="A0A7J4IWX3"/>